<evidence type="ECO:0000259" key="3">
    <source>
        <dbReference type="PROSITE" id="PS51194"/>
    </source>
</evidence>
<dbReference type="Gene3D" id="3.40.50.300">
    <property type="entry name" value="P-loop containing nucleotide triphosphate hydrolases"/>
    <property type="match status" value="1"/>
</dbReference>
<dbReference type="InterPro" id="IPR038718">
    <property type="entry name" value="SNF2-like_sf"/>
</dbReference>
<feature type="compositionally biased region" description="Basic and acidic residues" evidence="2">
    <location>
        <begin position="505"/>
        <end position="514"/>
    </location>
</feature>
<reference evidence="4 5" key="1">
    <citation type="submission" date="2020-05" db="EMBL/GenBank/DDBJ databases">
        <authorList>
            <person name="Whitworth D."/>
        </authorList>
    </citation>
    <scope>NUCLEOTIDE SEQUENCE [LARGE SCALE GENOMIC DNA]</scope>
    <source>
        <strain evidence="4 5">AM005</strain>
    </source>
</reference>
<dbReference type="RefSeq" id="WP_171443465.1">
    <property type="nucleotide sequence ID" value="NZ_JABFNS010000073.1"/>
</dbReference>
<dbReference type="PROSITE" id="PS51194">
    <property type="entry name" value="HELICASE_CTER"/>
    <property type="match status" value="1"/>
</dbReference>
<evidence type="ECO:0000256" key="1">
    <source>
        <dbReference type="ARBA" id="ARBA00022801"/>
    </source>
</evidence>
<evidence type="ECO:0000313" key="5">
    <source>
        <dbReference type="Proteomes" id="UP000533080"/>
    </source>
</evidence>
<dbReference type="InterPro" id="IPR049730">
    <property type="entry name" value="SNF2/RAD54-like_C"/>
</dbReference>
<protein>
    <recommendedName>
        <fullName evidence="3">Helicase C-terminal domain-containing protein</fullName>
    </recommendedName>
</protein>
<dbReference type="InterPro" id="IPR001650">
    <property type="entry name" value="Helicase_C-like"/>
</dbReference>
<dbReference type="Gene3D" id="3.40.50.10810">
    <property type="entry name" value="Tandem AAA-ATPase domain"/>
    <property type="match status" value="1"/>
</dbReference>
<organism evidence="4 5">
    <name type="scientific">Myxococcus xanthus</name>
    <dbReference type="NCBI Taxonomy" id="34"/>
    <lineage>
        <taxon>Bacteria</taxon>
        <taxon>Pseudomonadati</taxon>
        <taxon>Myxococcota</taxon>
        <taxon>Myxococcia</taxon>
        <taxon>Myxococcales</taxon>
        <taxon>Cystobacterineae</taxon>
        <taxon>Myxococcaceae</taxon>
        <taxon>Myxococcus</taxon>
    </lineage>
</organism>
<dbReference type="SMART" id="SM00490">
    <property type="entry name" value="HELICc"/>
    <property type="match status" value="1"/>
</dbReference>
<dbReference type="PANTHER" id="PTHR10799">
    <property type="entry name" value="SNF2/RAD54 HELICASE FAMILY"/>
    <property type="match status" value="1"/>
</dbReference>
<keyword evidence="1" id="KW-0378">Hydrolase</keyword>
<dbReference type="Proteomes" id="UP000533080">
    <property type="component" value="Unassembled WGS sequence"/>
</dbReference>
<dbReference type="CDD" id="cd18793">
    <property type="entry name" value="SF2_C_SNF"/>
    <property type="match status" value="1"/>
</dbReference>
<accession>A0A7Y4IMN7</accession>
<evidence type="ECO:0000256" key="2">
    <source>
        <dbReference type="SAM" id="MobiDB-lite"/>
    </source>
</evidence>
<dbReference type="AlphaFoldDB" id="A0A7Y4IMN7"/>
<gene>
    <name evidence="4" type="ORF">HNV28_24450</name>
</gene>
<dbReference type="SUPFAM" id="SSF52540">
    <property type="entry name" value="P-loop containing nucleoside triphosphate hydrolases"/>
    <property type="match status" value="1"/>
</dbReference>
<feature type="region of interest" description="Disordered" evidence="2">
    <location>
        <begin position="505"/>
        <end position="531"/>
    </location>
</feature>
<dbReference type="Pfam" id="PF00271">
    <property type="entry name" value="Helicase_C"/>
    <property type="match status" value="1"/>
</dbReference>
<sequence length="955" mass="108357">MGKTYVALAVVAAALPSARETGRPVIVMMPPGLASKWQREWDHFRASCCVRPEALSWVRDEPIETPIELIRKLELPKSRRPHLIWMTTGSFGKALEDPWIKLAFIRLARRHTRMDEETRKSVCKWATSLVRLKSEWRLTPELVERLLTTEIERWGNILGNEGILEADGEALVPEGLLKLQDKLSWSELAAQLHDVPGRRGPVSEQRLKESRQAFNQVCQGVYRAWLACAGWRASLLVLDEAHHAKNDSTRLARLLRSEDAELLVGGGSEAERPLLWDKFDRMLLLTATPFQLGHHELIRVLRTFAAVNWGGPAAPDFSRERFLADMEELEGRLDANRRGARRLDQLWGRLERDRVVPGDGEFAVHLQEWWARVNGTGPRSALEQEIFQAVEDCRQSRARAEDDPLHPWASLRTWVIRHNRPTELANRADGERVPRRVVRPGRALGDTAERNEVAFDGLPLTTESALPFLLAARAQGELAHGSASARAFFAEGLCSSYEAFHHTRDNRGDARDVGDDGVEVSEGQGVGRPETEGLVPVSWYEERIASLIPSRSAAEAVRYAHPKLRPVVERTVDLWAAGEKVLIFCFYRETARALHRHLRREVGQRILTLTADKLGLEGERRLERAEDALTRIARRLSDARSPFHQEVQRHLRAPFASKEFHGLKQWEEQLVGLLTAYVRSAPFIARYLPLESPEVRRAFSEDRASNDESRAGVAALGHALTERMDGSALTMAHRLEEFLRFTKELAERARFQSADEGEDPETRVDPLKQYLDALAVYVRRGGERDETDDDDASGAADGSWRMQGTVRLVYGQTKREARERLMLSFNSPLLPEVLVSSSVLGEGVDLHRFCRYVIHHDLCWNPSTIEQRTGRLDRIRCKAELAGRPIVIYEPYLAGSADERMFRVVRDRERWFQVVMGQKFEFDEATAEQLANRVPLPEALAAELVFDLRRAKSAG</sequence>
<dbReference type="EMBL" id="JABFNT010000086">
    <property type="protein sequence ID" value="NOJ81445.1"/>
    <property type="molecule type" value="Genomic_DNA"/>
</dbReference>
<name>A0A7Y4IMN7_MYXXA</name>
<dbReference type="InterPro" id="IPR027417">
    <property type="entry name" value="P-loop_NTPase"/>
</dbReference>
<proteinExistence type="predicted"/>
<comment type="caution">
    <text evidence="4">The sequence shown here is derived from an EMBL/GenBank/DDBJ whole genome shotgun (WGS) entry which is preliminary data.</text>
</comment>
<evidence type="ECO:0000313" key="4">
    <source>
        <dbReference type="EMBL" id="NOJ81445.1"/>
    </source>
</evidence>
<feature type="domain" description="Helicase C-terminal" evidence="3">
    <location>
        <begin position="766"/>
        <end position="928"/>
    </location>
</feature>
<dbReference type="GO" id="GO:0016787">
    <property type="term" value="F:hydrolase activity"/>
    <property type="evidence" value="ECO:0007669"/>
    <property type="project" value="UniProtKB-KW"/>
</dbReference>